<evidence type="ECO:0000256" key="5">
    <source>
        <dbReference type="ARBA" id="ARBA00022692"/>
    </source>
</evidence>
<comment type="cofactor">
    <cofactor evidence="1">
        <name>Zn(2+)</name>
        <dbReference type="ChEBI" id="CHEBI:29105"/>
    </cofactor>
</comment>
<dbReference type="PANTHER" id="PTHR42837">
    <property type="entry name" value="REGULATOR OF SIGMA-E PROTEASE RSEP"/>
    <property type="match status" value="1"/>
</dbReference>
<proteinExistence type="inferred from homology"/>
<evidence type="ECO:0000256" key="3">
    <source>
        <dbReference type="ARBA" id="ARBA00007931"/>
    </source>
</evidence>
<dbReference type="AlphaFoldDB" id="A0A0G3WIE5"/>
<evidence type="ECO:0000256" key="1">
    <source>
        <dbReference type="ARBA" id="ARBA00001947"/>
    </source>
</evidence>
<dbReference type="Pfam" id="PF02163">
    <property type="entry name" value="Peptidase_M50"/>
    <property type="match status" value="1"/>
</dbReference>
<dbReference type="STRING" id="1408281.Epro_0276"/>
<feature type="domain" description="PDZ" evidence="13">
    <location>
        <begin position="133"/>
        <end position="182"/>
    </location>
</feature>
<evidence type="ECO:0000256" key="2">
    <source>
        <dbReference type="ARBA" id="ARBA00004141"/>
    </source>
</evidence>
<evidence type="ECO:0000256" key="4">
    <source>
        <dbReference type="ARBA" id="ARBA00022670"/>
    </source>
</evidence>
<sequence>MIIALQILAVVFGLGLLIFIHELGHFAAARFFKVKVLTFAFGFGPDIIKYKYKGTKYAVKAIPLGGFVSMAGDNPDEATGAAGEYLSLAWYKKIIISFTGPFSNYLLAAVLFVFIFNVWGMIRPVNIPKIAELAESYPAQKAGLLPGDVIKSIDGASIKTWNELSENIKKRADKKTSFVVLRGTSTFRTTLTVNSNGLIGISPEYVAVKIGFKKSLKQGLKAPVAYTLNTVSYLYGAAKNKVKPELSGPIGVMKVMASAAKSGLQDYLFLLAVISVALGLFNLFPIPFVDGGMIVLFFAEGIIRKKINTKIIAIYNTIGLIIIAGIFIFATYSDLVRLGVDKLFK</sequence>
<feature type="transmembrane region" description="Helical" evidence="11">
    <location>
        <begin position="102"/>
        <end position="122"/>
    </location>
</feature>
<keyword evidence="10 11" id="KW-0472">Membrane</keyword>
<gene>
    <name evidence="14" type="primary">rseP</name>
    <name evidence="14" type="ORF">Epro_0276</name>
</gene>
<reference evidence="14 15" key="1">
    <citation type="submission" date="2014-09" db="EMBL/GenBank/DDBJ databases">
        <title>Complete genome sequence of Endomicrobium proavitum.</title>
        <authorList>
            <person name="Zheng H."/>
        </authorList>
    </citation>
    <scope>NUCLEOTIDE SEQUENCE [LARGE SCALE GENOMIC DNA]</scope>
    <source>
        <strain evidence="14 15">Rsa215</strain>
    </source>
</reference>
<evidence type="ECO:0000256" key="11">
    <source>
        <dbReference type="SAM" id="Phobius"/>
    </source>
</evidence>
<dbReference type="PANTHER" id="PTHR42837:SF2">
    <property type="entry name" value="MEMBRANE METALLOPROTEASE ARASP2, CHLOROPLASTIC-RELATED"/>
    <property type="match status" value="1"/>
</dbReference>
<evidence type="ECO:0000313" key="15">
    <source>
        <dbReference type="Proteomes" id="UP000035337"/>
    </source>
</evidence>
<dbReference type="InterPro" id="IPR036034">
    <property type="entry name" value="PDZ_sf"/>
</dbReference>
<evidence type="ECO:0000256" key="6">
    <source>
        <dbReference type="ARBA" id="ARBA00022801"/>
    </source>
</evidence>
<evidence type="ECO:0000259" key="12">
    <source>
        <dbReference type="Pfam" id="PF02163"/>
    </source>
</evidence>
<dbReference type="OrthoDB" id="9782003at2"/>
<comment type="subcellular location">
    <subcellularLocation>
        <location evidence="2">Membrane</location>
        <topology evidence="2">Multi-pass membrane protein</topology>
    </subcellularLocation>
</comment>
<comment type="similarity">
    <text evidence="3">Belongs to the peptidase M50B family.</text>
</comment>
<dbReference type="InterPro" id="IPR004387">
    <property type="entry name" value="Pept_M50_Zn"/>
</dbReference>
<keyword evidence="6" id="KW-0378">Hydrolase</keyword>
<feature type="transmembrane region" description="Helical" evidence="11">
    <location>
        <begin position="6"/>
        <end position="28"/>
    </location>
</feature>
<evidence type="ECO:0000256" key="7">
    <source>
        <dbReference type="ARBA" id="ARBA00022833"/>
    </source>
</evidence>
<evidence type="ECO:0000256" key="9">
    <source>
        <dbReference type="ARBA" id="ARBA00023049"/>
    </source>
</evidence>
<evidence type="ECO:0000256" key="8">
    <source>
        <dbReference type="ARBA" id="ARBA00022989"/>
    </source>
</evidence>
<dbReference type="KEGG" id="epo:Epro_0276"/>
<dbReference type="CDD" id="cd23081">
    <property type="entry name" value="cpPDZ_EcRseP-like"/>
    <property type="match status" value="1"/>
</dbReference>
<evidence type="ECO:0000259" key="13">
    <source>
        <dbReference type="Pfam" id="PF17820"/>
    </source>
</evidence>
<keyword evidence="4 14" id="KW-0645">Protease</keyword>
<dbReference type="GO" id="GO:0006508">
    <property type="term" value="P:proteolysis"/>
    <property type="evidence" value="ECO:0007669"/>
    <property type="project" value="UniProtKB-KW"/>
</dbReference>
<dbReference type="RefSeq" id="WP_052569894.1">
    <property type="nucleotide sequence ID" value="NZ_CP009498.1"/>
</dbReference>
<feature type="transmembrane region" description="Helical" evidence="11">
    <location>
        <begin position="311"/>
        <end position="332"/>
    </location>
</feature>
<evidence type="ECO:0000256" key="10">
    <source>
        <dbReference type="ARBA" id="ARBA00023136"/>
    </source>
</evidence>
<dbReference type="Gene3D" id="2.30.42.10">
    <property type="match status" value="1"/>
</dbReference>
<dbReference type="InterPro" id="IPR041489">
    <property type="entry name" value="PDZ_6"/>
</dbReference>
<protein>
    <submittedName>
        <fullName evidence="14">Putative zinc metalloprotease</fullName>
    </submittedName>
</protein>
<dbReference type="GO" id="GO:0004222">
    <property type="term" value="F:metalloendopeptidase activity"/>
    <property type="evidence" value="ECO:0007669"/>
    <property type="project" value="InterPro"/>
</dbReference>
<accession>A0A0G3WIE5</accession>
<feature type="domain" description="Peptidase M50" evidence="12">
    <location>
        <begin position="10"/>
        <end position="324"/>
    </location>
</feature>
<dbReference type="SUPFAM" id="SSF50156">
    <property type="entry name" value="PDZ domain-like"/>
    <property type="match status" value="1"/>
</dbReference>
<keyword evidence="9 14" id="KW-0482">Metalloprotease</keyword>
<dbReference type="Pfam" id="PF17820">
    <property type="entry name" value="PDZ_6"/>
    <property type="match status" value="1"/>
</dbReference>
<feature type="transmembrane region" description="Helical" evidence="11">
    <location>
        <begin position="267"/>
        <end position="299"/>
    </location>
</feature>
<dbReference type="InterPro" id="IPR008915">
    <property type="entry name" value="Peptidase_M50"/>
</dbReference>
<organism evidence="14 15">
    <name type="scientific">Endomicrobium proavitum</name>
    <dbReference type="NCBI Taxonomy" id="1408281"/>
    <lineage>
        <taxon>Bacteria</taxon>
        <taxon>Pseudomonadati</taxon>
        <taxon>Elusimicrobiota</taxon>
        <taxon>Endomicrobiia</taxon>
        <taxon>Endomicrobiales</taxon>
        <taxon>Endomicrobiaceae</taxon>
        <taxon>Endomicrobium</taxon>
    </lineage>
</organism>
<keyword evidence="8 11" id="KW-1133">Transmembrane helix</keyword>
<keyword evidence="7" id="KW-0862">Zinc</keyword>
<name>A0A0G3WIE5_9BACT</name>
<dbReference type="CDD" id="cd06163">
    <property type="entry name" value="S2P-M50_PDZ_RseP-like"/>
    <property type="match status" value="1"/>
</dbReference>
<dbReference type="Proteomes" id="UP000035337">
    <property type="component" value="Chromosome"/>
</dbReference>
<dbReference type="EMBL" id="CP009498">
    <property type="protein sequence ID" value="AKL97655.1"/>
    <property type="molecule type" value="Genomic_DNA"/>
</dbReference>
<keyword evidence="5 11" id="KW-0812">Transmembrane</keyword>
<evidence type="ECO:0000313" key="14">
    <source>
        <dbReference type="EMBL" id="AKL97655.1"/>
    </source>
</evidence>
<keyword evidence="15" id="KW-1185">Reference proteome</keyword>
<dbReference type="GO" id="GO:0016020">
    <property type="term" value="C:membrane"/>
    <property type="evidence" value="ECO:0007669"/>
    <property type="project" value="UniProtKB-SubCell"/>
</dbReference>